<dbReference type="SUPFAM" id="SSF54292">
    <property type="entry name" value="2Fe-2S ferredoxin-like"/>
    <property type="match status" value="1"/>
</dbReference>
<dbReference type="CDD" id="cd00207">
    <property type="entry name" value="fer2"/>
    <property type="match status" value="1"/>
</dbReference>
<proteinExistence type="predicted"/>
<accession>A0ABT6UJ50</accession>
<keyword evidence="1" id="KW-0830">Ubiquinone</keyword>
<dbReference type="Proteomes" id="UP001159075">
    <property type="component" value="Unassembled WGS sequence"/>
</dbReference>
<dbReference type="InterPro" id="IPR012675">
    <property type="entry name" value="Beta-grasp_dom_sf"/>
</dbReference>
<feature type="domain" description="2Fe-2S ferredoxin-type" evidence="2">
    <location>
        <begin position="15"/>
        <end position="74"/>
    </location>
</feature>
<keyword evidence="4" id="KW-1185">Reference proteome</keyword>
<dbReference type="InterPro" id="IPR001041">
    <property type="entry name" value="2Fe-2S_ferredoxin-type"/>
</dbReference>
<dbReference type="Gene3D" id="3.10.20.30">
    <property type="match status" value="1"/>
</dbReference>
<dbReference type="InterPro" id="IPR006058">
    <property type="entry name" value="2Fe2S_fd_BS"/>
</dbReference>
<sequence>MAIVIINGRRFSSSSELVLKILEDHNIEANAMCKAGFCGQCKCSANNPEAVVHKHDVIASLDDGEILPCSAYIKDGYELELNLKI</sequence>
<reference evidence="3 4" key="1">
    <citation type="submission" date="2022-09" db="EMBL/GenBank/DDBJ databases">
        <title>The outer-membrane cytochrome OmcA is essential for infection of Shewanella oneidensis by a zebrafish-associated bacteriophage.</title>
        <authorList>
            <person name="Grenfell A.W."/>
            <person name="Intile P."/>
            <person name="Mcfarlane J."/>
            <person name="Leung D."/>
            <person name="Abdalla K."/>
            <person name="Wold M."/>
            <person name="Kees E."/>
            <person name="Gralnick J."/>
        </authorList>
    </citation>
    <scope>NUCLEOTIDE SEQUENCE [LARGE SCALE GENOMIC DNA]</scope>
    <source>
        <strain evidence="3 4">NF-5</strain>
    </source>
</reference>
<organism evidence="3 4">
    <name type="scientific">Shewanella xiamenensis</name>
    <dbReference type="NCBI Taxonomy" id="332186"/>
    <lineage>
        <taxon>Bacteria</taxon>
        <taxon>Pseudomonadati</taxon>
        <taxon>Pseudomonadota</taxon>
        <taxon>Gammaproteobacteria</taxon>
        <taxon>Alteromonadales</taxon>
        <taxon>Shewanellaceae</taxon>
        <taxon>Shewanella</taxon>
    </lineage>
</organism>
<dbReference type="InterPro" id="IPR036010">
    <property type="entry name" value="2Fe-2S_ferredoxin-like_sf"/>
</dbReference>
<dbReference type="PROSITE" id="PS00197">
    <property type="entry name" value="2FE2S_FER_1"/>
    <property type="match status" value="1"/>
</dbReference>
<dbReference type="EMBL" id="JAOTLW010000020">
    <property type="protein sequence ID" value="MDI5833324.1"/>
    <property type="molecule type" value="Genomic_DNA"/>
</dbReference>
<dbReference type="Pfam" id="PF00111">
    <property type="entry name" value="Fer2"/>
    <property type="match status" value="1"/>
</dbReference>
<evidence type="ECO:0000256" key="1">
    <source>
        <dbReference type="ARBA" id="ARBA00023075"/>
    </source>
</evidence>
<protein>
    <submittedName>
        <fullName evidence="3">2Fe-2S iron-sulfur cluster-binding protein</fullName>
    </submittedName>
</protein>
<evidence type="ECO:0000313" key="3">
    <source>
        <dbReference type="EMBL" id="MDI5833324.1"/>
    </source>
</evidence>
<name>A0ABT6UJ50_9GAMM</name>
<evidence type="ECO:0000313" key="4">
    <source>
        <dbReference type="Proteomes" id="UP001159075"/>
    </source>
</evidence>
<dbReference type="RefSeq" id="WP_282679863.1">
    <property type="nucleotide sequence ID" value="NZ_CP106875.1"/>
</dbReference>
<comment type="caution">
    <text evidence="3">The sequence shown here is derived from an EMBL/GenBank/DDBJ whole genome shotgun (WGS) entry which is preliminary data.</text>
</comment>
<evidence type="ECO:0000259" key="2">
    <source>
        <dbReference type="Pfam" id="PF00111"/>
    </source>
</evidence>
<gene>
    <name evidence="3" type="ORF">ODY93_17210</name>
</gene>